<dbReference type="PROSITE" id="PS50110">
    <property type="entry name" value="RESPONSE_REGULATORY"/>
    <property type="match status" value="1"/>
</dbReference>
<evidence type="ECO:0000256" key="5">
    <source>
        <dbReference type="ARBA" id="ARBA00023125"/>
    </source>
</evidence>
<dbReference type="CDD" id="cd00383">
    <property type="entry name" value="trans_reg_C"/>
    <property type="match status" value="1"/>
</dbReference>
<dbReference type="InterPro" id="IPR011006">
    <property type="entry name" value="CheY-like_superfamily"/>
</dbReference>
<dbReference type="CDD" id="cd17574">
    <property type="entry name" value="REC_OmpR"/>
    <property type="match status" value="1"/>
</dbReference>
<dbReference type="InterPro" id="IPR036388">
    <property type="entry name" value="WH-like_DNA-bd_sf"/>
</dbReference>
<feature type="DNA-binding region" description="OmpR/PhoB-type" evidence="8">
    <location>
        <begin position="134"/>
        <end position="234"/>
    </location>
</feature>
<comment type="subcellular location">
    <subcellularLocation>
        <location evidence="1">Cytoplasm</location>
    </subcellularLocation>
</comment>
<dbReference type="SMART" id="SM00862">
    <property type="entry name" value="Trans_reg_C"/>
    <property type="match status" value="1"/>
</dbReference>
<dbReference type="Gene3D" id="1.10.10.10">
    <property type="entry name" value="Winged helix-like DNA-binding domain superfamily/Winged helix DNA-binding domain"/>
    <property type="match status" value="1"/>
</dbReference>
<dbReference type="InterPro" id="IPR039420">
    <property type="entry name" value="WalR-like"/>
</dbReference>
<dbReference type="Pfam" id="PF00072">
    <property type="entry name" value="Response_reg"/>
    <property type="match status" value="1"/>
</dbReference>
<reference evidence="11 12" key="1">
    <citation type="submission" date="2014-02" db="EMBL/GenBank/DDBJ databases">
        <title>Genome sequence of Paenibacillus darwinianus reveals adaptive mechanisms for survival in Antarctic soils.</title>
        <authorList>
            <person name="Dsouza M."/>
            <person name="Taylor M.W."/>
            <person name="Turner S.J."/>
            <person name="Aislabie J."/>
        </authorList>
    </citation>
    <scope>NUCLEOTIDE SEQUENCE [LARGE SCALE GENOMIC DNA]</scope>
    <source>
        <strain evidence="11 12">CE1</strain>
    </source>
</reference>
<feature type="domain" description="OmpR/PhoB-type" evidence="10">
    <location>
        <begin position="134"/>
        <end position="234"/>
    </location>
</feature>
<feature type="domain" description="Response regulatory" evidence="9">
    <location>
        <begin position="5"/>
        <end position="118"/>
    </location>
</feature>
<dbReference type="PANTHER" id="PTHR48111">
    <property type="entry name" value="REGULATOR OF RPOS"/>
    <property type="match status" value="1"/>
</dbReference>
<evidence type="ECO:0000256" key="4">
    <source>
        <dbReference type="ARBA" id="ARBA00023015"/>
    </source>
</evidence>
<keyword evidence="5 8" id="KW-0238">DNA-binding</keyword>
<dbReference type="PROSITE" id="PS51755">
    <property type="entry name" value="OMPR_PHOB"/>
    <property type="match status" value="1"/>
</dbReference>
<dbReference type="GO" id="GO:0032993">
    <property type="term" value="C:protein-DNA complex"/>
    <property type="evidence" value="ECO:0007669"/>
    <property type="project" value="TreeGrafter"/>
</dbReference>
<evidence type="ECO:0000256" key="3">
    <source>
        <dbReference type="ARBA" id="ARBA00023012"/>
    </source>
</evidence>
<dbReference type="GO" id="GO:0000156">
    <property type="term" value="F:phosphorelay response regulator activity"/>
    <property type="evidence" value="ECO:0007669"/>
    <property type="project" value="TreeGrafter"/>
</dbReference>
<dbReference type="PANTHER" id="PTHR48111:SF73">
    <property type="entry name" value="ALKALINE PHOSPHATASE SYNTHESIS TRANSCRIPTIONAL REGULATORY PROTEIN PHOP"/>
    <property type="match status" value="1"/>
</dbReference>
<dbReference type="Pfam" id="PF00486">
    <property type="entry name" value="Trans_reg_C"/>
    <property type="match status" value="1"/>
</dbReference>
<proteinExistence type="predicted"/>
<accession>A0A9W5S0M2</accession>
<feature type="modified residue" description="4-aspartylphosphate" evidence="7">
    <location>
        <position position="54"/>
    </location>
</feature>
<evidence type="ECO:0000259" key="10">
    <source>
        <dbReference type="PROSITE" id="PS51755"/>
    </source>
</evidence>
<dbReference type="OrthoDB" id="9790442at2"/>
<name>A0A9W5S0M2_9BACL</name>
<keyword evidence="3" id="KW-0902">Two-component regulatory system</keyword>
<dbReference type="GO" id="GO:0006355">
    <property type="term" value="P:regulation of DNA-templated transcription"/>
    <property type="evidence" value="ECO:0007669"/>
    <property type="project" value="InterPro"/>
</dbReference>
<dbReference type="InterPro" id="IPR001789">
    <property type="entry name" value="Sig_transdc_resp-reg_receiver"/>
</dbReference>
<sequence length="239" mass="27795">MIDRHILIVDDEEPMRELLLLYLQSAGYTAEAISDGEEAIHFVKRRHFDLILLDLMLPGIDGFEVCRQIRNFSTVPIVMLSAREQTADKVIGLRIGADDYITKPFEYQELLARIETIFRREQFAHEDRRHAKQQTVISHNGLKMNLQTHQVFHEDVELSFTPKEFAILRIFLSNKGRVFHRDDILELVWKTPTVNDDRTVDTHIKNIREKLSKIGIPGQEVIKTVWGTGYICNENAKDK</sequence>
<dbReference type="Gene3D" id="3.40.50.2300">
    <property type="match status" value="1"/>
</dbReference>
<evidence type="ECO:0000256" key="6">
    <source>
        <dbReference type="ARBA" id="ARBA00023163"/>
    </source>
</evidence>
<dbReference type="AlphaFoldDB" id="A0A9W5S0M2"/>
<evidence type="ECO:0000313" key="12">
    <source>
        <dbReference type="Proteomes" id="UP000053750"/>
    </source>
</evidence>
<dbReference type="RefSeq" id="WP_036581957.1">
    <property type="nucleotide sequence ID" value="NZ_KK082142.1"/>
</dbReference>
<dbReference type="FunFam" id="3.40.50.2300:FF:000001">
    <property type="entry name" value="DNA-binding response regulator PhoB"/>
    <property type="match status" value="1"/>
</dbReference>
<gene>
    <name evidence="11" type="ORF">BG53_02775</name>
</gene>
<dbReference type="Gene3D" id="6.10.250.690">
    <property type="match status" value="1"/>
</dbReference>
<dbReference type="GO" id="GO:0005829">
    <property type="term" value="C:cytosol"/>
    <property type="evidence" value="ECO:0007669"/>
    <property type="project" value="TreeGrafter"/>
</dbReference>
<dbReference type="SUPFAM" id="SSF46894">
    <property type="entry name" value="C-terminal effector domain of the bipartite response regulators"/>
    <property type="match status" value="1"/>
</dbReference>
<dbReference type="GO" id="GO:0000976">
    <property type="term" value="F:transcription cis-regulatory region binding"/>
    <property type="evidence" value="ECO:0007669"/>
    <property type="project" value="TreeGrafter"/>
</dbReference>
<evidence type="ECO:0000313" key="11">
    <source>
        <dbReference type="EMBL" id="EXX87931.1"/>
    </source>
</evidence>
<dbReference type="SMART" id="SM00448">
    <property type="entry name" value="REC"/>
    <property type="match status" value="1"/>
</dbReference>
<evidence type="ECO:0000259" key="9">
    <source>
        <dbReference type="PROSITE" id="PS50110"/>
    </source>
</evidence>
<organism evidence="11 12">
    <name type="scientific">Paenibacillus darwinianus</name>
    <dbReference type="NCBI Taxonomy" id="1380763"/>
    <lineage>
        <taxon>Bacteria</taxon>
        <taxon>Bacillati</taxon>
        <taxon>Bacillota</taxon>
        <taxon>Bacilli</taxon>
        <taxon>Bacillales</taxon>
        <taxon>Paenibacillaceae</taxon>
        <taxon>Paenibacillus</taxon>
    </lineage>
</organism>
<dbReference type="EMBL" id="JFHU01000139">
    <property type="protein sequence ID" value="EXX87931.1"/>
    <property type="molecule type" value="Genomic_DNA"/>
</dbReference>
<dbReference type="InterPro" id="IPR001867">
    <property type="entry name" value="OmpR/PhoB-type_DNA-bd"/>
</dbReference>
<evidence type="ECO:0000256" key="2">
    <source>
        <dbReference type="ARBA" id="ARBA00022553"/>
    </source>
</evidence>
<evidence type="ECO:0000256" key="1">
    <source>
        <dbReference type="ARBA" id="ARBA00004496"/>
    </source>
</evidence>
<dbReference type="SUPFAM" id="SSF52172">
    <property type="entry name" value="CheY-like"/>
    <property type="match status" value="1"/>
</dbReference>
<dbReference type="Proteomes" id="UP000053750">
    <property type="component" value="Unassembled WGS sequence"/>
</dbReference>
<keyword evidence="2 7" id="KW-0597">Phosphoprotein</keyword>
<evidence type="ECO:0000256" key="7">
    <source>
        <dbReference type="PROSITE-ProRule" id="PRU00169"/>
    </source>
</evidence>
<keyword evidence="12" id="KW-1185">Reference proteome</keyword>
<evidence type="ECO:0000256" key="8">
    <source>
        <dbReference type="PROSITE-ProRule" id="PRU01091"/>
    </source>
</evidence>
<dbReference type="FunFam" id="1.10.10.10:FF:000018">
    <property type="entry name" value="DNA-binding response regulator ResD"/>
    <property type="match status" value="1"/>
</dbReference>
<keyword evidence="6" id="KW-0804">Transcription</keyword>
<comment type="caution">
    <text evidence="11">The sequence shown here is derived from an EMBL/GenBank/DDBJ whole genome shotgun (WGS) entry which is preliminary data.</text>
</comment>
<protein>
    <submittedName>
        <fullName evidence="11">Transcriptional regulator</fullName>
    </submittedName>
</protein>
<dbReference type="InterPro" id="IPR016032">
    <property type="entry name" value="Sig_transdc_resp-reg_C-effctor"/>
</dbReference>
<keyword evidence="4" id="KW-0805">Transcription regulation</keyword>